<dbReference type="Proteomes" id="UP000755585">
    <property type="component" value="Unassembled WGS sequence"/>
</dbReference>
<dbReference type="EMBL" id="JAGINT010000002">
    <property type="protein sequence ID" value="MBP2356402.1"/>
    <property type="molecule type" value="Genomic_DNA"/>
</dbReference>
<sequence>MPELVPGAVLPNIGIRVLGSVERVDPLEDEGIAPRKDPLASPPPVTVDYVVAGTVERSRDFQVDVGAGPQHAGVELVLTVNGHLLQAQVDGQARDIEPGSRLILSGELVVIGEYEWEAFDLVDTRAPWSVEETRRVSNGDYLLRLVPAPQSW</sequence>
<protein>
    <recommendedName>
        <fullName evidence="3">FHA domain-containing protein</fullName>
    </recommendedName>
</protein>
<organism evidence="1 2">
    <name type="scientific">Kribbella aluminosa</name>
    <dbReference type="NCBI Taxonomy" id="416017"/>
    <lineage>
        <taxon>Bacteria</taxon>
        <taxon>Bacillati</taxon>
        <taxon>Actinomycetota</taxon>
        <taxon>Actinomycetes</taxon>
        <taxon>Propionibacteriales</taxon>
        <taxon>Kribbellaceae</taxon>
        <taxon>Kribbella</taxon>
    </lineage>
</organism>
<accession>A0ABS4UXR7</accession>
<dbReference type="RefSeq" id="WP_209698923.1">
    <property type="nucleotide sequence ID" value="NZ_BAAAVU010000024.1"/>
</dbReference>
<reference evidence="1 2" key="1">
    <citation type="submission" date="2021-03" db="EMBL/GenBank/DDBJ databases">
        <title>Sequencing the genomes of 1000 actinobacteria strains.</title>
        <authorList>
            <person name="Klenk H.-P."/>
        </authorList>
    </citation>
    <scope>NUCLEOTIDE SEQUENCE [LARGE SCALE GENOMIC DNA]</scope>
    <source>
        <strain evidence="1 2">DSM 18824</strain>
    </source>
</reference>
<gene>
    <name evidence="1" type="ORF">JOF29_007512</name>
</gene>
<comment type="caution">
    <text evidence="1">The sequence shown here is derived from an EMBL/GenBank/DDBJ whole genome shotgun (WGS) entry which is preliminary data.</text>
</comment>
<evidence type="ECO:0008006" key="3">
    <source>
        <dbReference type="Google" id="ProtNLM"/>
    </source>
</evidence>
<evidence type="ECO:0000313" key="2">
    <source>
        <dbReference type="Proteomes" id="UP000755585"/>
    </source>
</evidence>
<evidence type="ECO:0000313" key="1">
    <source>
        <dbReference type="EMBL" id="MBP2356402.1"/>
    </source>
</evidence>
<keyword evidence="2" id="KW-1185">Reference proteome</keyword>
<proteinExistence type="predicted"/>
<name>A0ABS4UXR7_9ACTN</name>